<reference evidence="1" key="1">
    <citation type="submission" date="2021-01" db="EMBL/GenBank/DDBJ databases">
        <title>Chromosome-level genome assembly of a human fungal pathogen reveals clustering of transcriptionally co-regulated genes.</title>
        <authorList>
            <person name="Voorhies M."/>
            <person name="Cohen S."/>
            <person name="Shea T.P."/>
            <person name="Petrus S."/>
            <person name="Munoz J.F."/>
            <person name="Poplawski S."/>
            <person name="Goldman W.E."/>
            <person name="Michael T."/>
            <person name="Cuomo C.A."/>
            <person name="Sil A."/>
            <person name="Beyhan S."/>
        </authorList>
    </citation>
    <scope>NUCLEOTIDE SEQUENCE</scope>
    <source>
        <strain evidence="1">WU24</strain>
    </source>
</reference>
<dbReference type="EMBL" id="CP069114">
    <property type="protein sequence ID" value="QSS63988.1"/>
    <property type="molecule type" value="Genomic_DNA"/>
</dbReference>
<evidence type="ECO:0000313" key="1">
    <source>
        <dbReference type="EMBL" id="QSS63988.1"/>
    </source>
</evidence>
<dbReference type="Proteomes" id="UP000663671">
    <property type="component" value="Chromosome 1"/>
</dbReference>
<proteinExistence type="predicted"/>
<dbReference type="VEuPathDB" id="FungiDB:I7I51_01049"/>
<organism evidence="1 2">
    <name type="scientific">Ajellomyces capsulatus</name>
    <name type="common">Darling's disease fungus</name>
    <name type="synonym">Histoplasma capsulatum</name>
    <dbReference type="NCBI Taxonomy" id="5037"/>
    <lineage>
        <taxon>Eukaryota</taxon>
        <taxon>Fungi</taxon>
        <taxon>Dikarya</taxon>
        <taxon>Ascomycota</taxon>
        <taxon>Pezizomycotina</taxon>
        <taxon>Eurotiomycetes</taxon>
        <taxon>Eurotiomycetidae</taxon>
        <taxon>Onygenales</taxon>
        <taxon>Ajellomycetaceae</taxon>
        <taxon>Histoplasma</taxon>
    </lineage>
</organism>
<evidence type="ECO:0000313" key="2">
    <source>
        <dbReference type="Proteomes" id="UP000663671"/>
    </source>
</evidence>
<protein>
    <submittedName>
        <fullName evidence="1">Uncharacterized protein</fullName>
    </submittedName>
</protein>
<name>A0A8A1MBN4_AJECA</name>
<gene>
    <name evidence="1" type="ORF">I7I51_01049</name>
</gene>
<sequence length="70" mass="8043">MSSTREILLIKITPSTPTHISASLTIRRKLVTKEAPKTARILETNTMHHHLKYFSIRFQNLSLSLSLWPS</sequence>
<accession>A0A8A1MBN4</accession>
<dbReference type="AlphaFoldDB" id="A0A8A1MBN4"/>